<dbReference type="Proteomes" id="UP001153069">
    <property type="component" value="Unassembled WGS sequence"/>
</dbReference>
<dbReference type="EMBL" id="CAICTM010000346">
    <property type="protein sequence ID" value="CAB9508425.1"/>
    <property type="molecule type" value="Genomic_DNA"/>
</dbReference>
<keyword evidence="1" id="KW-0175">Coiled coil</keyword>
<protein>
    <recommendedName>
        <fullName evidence="6">Transmembrane protein</fullName>
    </recommendedName>
</protein>
<comment type="caution">
    <text evidence="4">The sequence shown here is derived from an EMBL/GenBank/DDBJ whole genome shotgun (WGS) entry which is preliminary data.</text>
</comment>
<feature type="signal peptide" evidence="3">
    <location>
        <begin position="1"/>
        <end position="24"/>
    </location>
</feature>
<feature type="coiled-coil region" evidence="1">
    <location>
        <begin position="233"/>
        <end position="267"/>
    </location>
</feature>
<evidence type="ECO:0000256" key="3">
    <source>
        <dbReference type="SAM" id="SignalP"/>
    </source>
</evidence>
<reference evidence="4" key="1">
    <citation type="submission" date="2020-06" db="EMBL/GenBank/DDBJ databases">
        <authorList>
            <consortium name="Plant Systems Biology data submission"/>
        </authorList>
    </citation>
    <scope>NUCLEOTIDE SEQUENCE</scope>
    <source>
        <strain evidence="4">D6</strain>
    </source>
</reference>
<organism evidence="4 5">
    <name type="scientific">Seminavis robusta</name>
    <dbReference type="NCBI Taxonomy" id="568900"/>
    <lineage>
        <taxon>Eukaryota</taxon>
        <taxon>Sar</taxon>
        <taxon>Stramenopiles</taxon>
        <taxon>Ochrophyta</taxon>
        <taxon>Bacillariophyta</taxon>
        <taxon>Bacillariophyceae</taxon>
        <taxon>Bacillariophycidae</taxon>
        <taxon>Naviculales</taxon>
        <taxon>Naviculaceae</taxon>
        <taxon>Seminavis</taxon>
    </lineage>
</organism>
<evidence type="ECO:0000256" key="2">
    <source>
        <dbReference type="SAM" id="MobiDB-lite"/>
    </source>
</evidence>
<feature type="chain" id="PRO_5040376531" description="Transmembrane protein" evidence="3">
    <location>
        <begin position="25"/>
        <end position="372"/>
    </location>
</feature>
<dbReference type="AlphaFoldDB" id="A0A9N8DU80"/>
<feature type="compositionally biased region" description="Acidic residues" evidence="2">
    <location>
        <begin position="192"/>
        <end position="204"/>
    </location>
</feature>
<keyword evidence="5" id="KW-1185">Reference proteome</keyword>
<feature type="region of interest" description="Disordered" evidence="2">
    <location>
        <begin position="349"/>
        <end position="372"/>
    </location>
</feature>
<accession>A0A9N8DU80</accession>
<sequence length="372" mass="40468">MALSSRVLKAVVVVWLCAVAGCFAPSRIPRQPAAKLVPVGPVGKSLGARTPASVQLDSFPGPIQEKKRELFGNWRPRLSLRRWIQRLQHVRISPQNRHRFAALVFAGCLWLRGGFPLQAHANAPNVAPTPVEHIQMISGGSDEAATEEAVPESSVGVKSNGAKSRTLAKAVIGAAVVIPSAGWIYSRVQGDDQDESAVDDDLDEDTKTSEGTSSESKNMVDKSRPKVDADTYLKSLQKEKSLISSALSKLNRQIESAAEADEKAANRIPQVSHPIAAEKLQYGAGKTSTDTATDAELPLMSRKYIEARRQPKSAPEEKRLSEKYEKYTDVGEKAFAILVDLGMIETTEDIEEKAPAPTTFIPSMEGEEEPFQ</sequence>
<gene>
    <name evidence="4" type="ORF">SEMRO_347_G122820.1</name>
</gene>
<dbReference type="PROSITE" id="PS51257">
    <property type="entry name" value="PROKAR_LIPOPROTEIN"/>
    <property type="match status" value="1"/>
</dbReference>
<name>A0A9N8DU80_9STRA</name>
<evidence type="ECO:0000313" key="5">
    <source>
        <dbReference type="Proteomes" id="UP001153069"/>
    </source>
</evidence>
<evidence type="ECO:0000256" key="1">
    <source>
        <dbReference type="SAM" id="Coils"/>
    </source>
</evidence>
<feature type="region of interest" description="Disordered" evidence="2">
    <location>
        <begin position="192"/>
        <end position="225"/>
    </location>
</feature>
<evidence type="ECO:0000313" key="4">
    <source>
        <dbReference type="EMBL" id="CAB9508425.1"/>
    </source>
</evidence>
<evidence type="ECO:0008006" key="6">
    <source>
        <dbReference type="Google" id="ProtNLM"/>
    </source>
</evidence>
<feature type="region of interest" description="Disordered" evidence="2">
    <location>
        <begin position="139"/>
        <end position="159"/>
    </location>
</feature>
<keyword evidence="3" id="KW-0732">Signal</keyword>
<proteinExistence type="predicted"/>